<keyword evidence="2" id="KW-1185">Reference proteome</keyword>
<dbReference type="KEGG" id="hpel:HZS54_23600"/>
<gene>
    <name evidence="1" type="ORF">HZS54_23600</name>
</gene>
<name>A0A7D5PA29_9EURY</name>
<dbReference type="PANTHER" id="PTHR39640:SF1">
    <property type="entry name" value="DUF790 FAMILY PROTEIN"/>
    <property type="match status" value="1"/>
</dbReference>
<dbReference type="Proteomes" id="UP000509346">
    <property type="component" value="Chromosome"/>
</dbReference>
<protein>
    <submittedName>
        <fullName evidence="1">DUF790 family protein</fullName>
    </submittedName>
</protein>
<dbReference type="PIRSF" id="PIRSF019435">
    <property type="entry name" value="UCP019435"/>
    <property type="match status" value="1"/>
</dbReference>
<dbReference type="InterPro" id="IPR008508">
    <property type="entry name" value="Bax1"/>
</dbReference>
<dbReference type="Pfam" id="PF05626">
    <property type="entry name" value="DUF790"/>
    <property type="match status" value="1"/>
</dbReference>
<dbReference type="PANTHER" id="PTHR39640">
    <property type="entry name" value="VNG6129C"/>
    <property type="match status" value="1"/>
</dbReference>
<reference evidence="1 2" key="1">
    <citation type="submission" date="2020-07" db="EMBL/GenBank/DDBJ databases">
        <title>Halosimplex litoreum sp. nov. and Halosimplex rubrum sp. nov., isolated from different salt environments.</title>
        <authorList>
            <person name="Cui H."/>
        </authorList>
    </citation>
    <scope>NUCLEOTIDE SEQUENCE [LARGE SCALE GENOMIC DNA]</scope>
    <source>
        <strain evidence="1 2">R2</strain>
    </source>
</reference>
<sequence>MLTKDLLRVSRAGGGFHPQFVGDERRDLAARVLGVYQGHVDRTRADLDDALTDLEREADDFKLVRGFAKLLDREARFEVRAAVEPRRARDAAFAASEAVGVVTADDRERALRRAADRLDADPDDVADSLYADLDDREILAEIDPRWGPAELVDQYNLSLAQTALFDATEVRVRSSDPKALVSAVKRLRLMYEVRKTDAGREVVVTGPDTLFRSTRRYGTRFARLLRTVAKADEWTLTATVDDRGTEREMTLTDADVSVPGVEPVTDVSYDSGIEAEFATRFESLDLDWDLVREPEPLEAGASVAIPDFAFDYRHADFRVFFEIMGFWTPEYVEKKLSQLEAIDDVELLVAVDESLGAGEAVEARDHRAIPYSGTVRLKDVRDALRRYEDDLVAESAAALPDELVPDPDVATIESLAAEHGVSEDAVEGKSFPEHDRVGRTLVRPAVLDDLDERIEAGMSLSEAEGVLDEYGIDDASALLSALGYRVEWEGLSGGTVRERDDE</sequence>
<dbReference type="AlphaFoldDB" id="A0A7D5PA29"/>
<evidence type="ECO:0000313" key="1">
    <source>
        <dbReference type="EMBL" id="QLH84443.1"/>
    </source>
</evidence>
<organism evidence="1 2">
    <name type="scientific">Halosimplex pelagicum</name>
    <dbReference type="NCBI Taxonomy" id="869886"/>
    <lineage>
        <taxon>Archaea</taxon>
        <taxon>Methanobacteriati</taxon>
        <taxon>Methanobacteriota</taxon>
        <taxon>Stenosarchaea group</taxon>
        <taxon>Halobacteria</taxon>
        <taxon>Halobacteriales</taxon>
        <taxon>Haloarculaceae</taxon>
        <taxon>Halosimplex</taxon>
    </lineage>
</organism>
<dbReference type="EMBL" id="CP058909">
    <property type="protein sequence ID" value="QLH84443.1"/>
    <property type="molecule type" value="Genomic_DNA"/>
</dbReference>
<accession>A0A7D5PA29</accession>
<dbReference type="GeneID" id="56085643"/>
<dbReference type="RefSeq" id="WP_179919526.1">
    <property type="nucleotide sequence ID" value="NZ_CP058909.1"/>
</dbReference>
<proteinExistence type="predicted"/>
<dbReference type="OrthoDB" id="57367at2157"/>
<evidence type="ECO:0000313" key="2">
    <source>
        <dbReference type="Proteomes" id="UP000509346"/>
    </source>
</evidence>